<dbReference type="PANTHER" id="PTHR43065">
    <property type="entry name" value="SENSOR HISTIDINE KINASE"/>
    <property type="match status" value="1"/>
</dbReference>
<reference evidence="7" key="1">
    <citation type="submission" date="2017-01" db="EMBL/GenBank/DDBJ databases">
        <authorList>
            <person name="Varghese N."/>
            <person name="Submissions S."/>
        </authorList>
    </citation>
    <scope>NUCLEOTIDE SEQUENCE [LARGE SCALE GENOMIC DNA]</scope>
    <source>
        <strain evidence="7">UM1</strain>
    </source>
</reference>
<dbReference type="RefSeq" id="WP_076585945.1">
    <property type="nucleotide sequence ID" value="NZ_FTLW01000002.1"/>
</dbReference>
<dbReference type="Gene3D" id="3.30.450.270">
    <property type="match status" value="1"/>
</dbReference>
<keyword evidence="1" id="KW-0600">Photoreceptor protein</keyword>
<evidence type="ECO:0000313" key="6">
    <source>
        <dbReference type="EMBL" id="SIQ29848.1"/>
    </source>
</evidence>
<dbReference type="GO" id="GO:0006355">
    <property type="term" value="P:regulation of DNA-templated transcription"/>
    <property type="evidence" value="ECO:0007669"/>
    <property type="project" value="InterPro"/>
</dbReference>
<keyword evidence="2" id="KW-0716">Sensory transduction</keyword>
<dbReference type="AlphaFoldDB" id="A0A1N6RLT2"/>
<dbReference type="InterPro" id="IPR001294">
    <property type="entry name" value="Phytochrome"/>
</dbReference>
<dbReference type="InterPro" id="IPR003018">
    <property type="entry name" value="GAF"/>
</dbReference>
<keyword evidence="7" id="KW-1185">Reference proteome</keyword>
<proteinExistence type="predicted"/>
<evidence type="ECO:0000259" key="5">
    <source>
        <dbReference type="PROSITE" id="PS50046"/>
    </source>
</evidence>
<keyword evidence="4" id="KW-0675">Receptor</keyword>
<accession>A0A1N6RLT2</accession>
<dbReference type="GO" id="GO:0009584">
    <property type="term" value="P:detection of visible light"/>
    <property type="evidence" value="ECO:0007669"/>
    <property type="project" value="InterPro"/>
</dbReference>
<sequence length="501" mass="54644">MKDRTASEIAQATVACANEPIQFSGGIQPHGYLFSCHPTSGIVRHVSANCGQLFECDPSELIGQPIDDFIQLPSSVAELAALQDGAFARYVGSANIGAQARYCDVSLHLAQGLAHLEVEPQPVNSRSLSAGELAHEMIVRLTDAQATESQLHDEMARQVRLLTGFDRVMIYRFLDDDTGEVIAESLAEGVQSYLGVRYPASDIPPQARALYLRNRVRVIASTDYVPSPIQPAVVHDGAPLDLSMHGLRSVSPVHLEYMRNMGMAASMSISIIVDDRLWGLVACHHRTPRQLPPRHRTAADLLGMFYSLRVTSMQHLKSATRKTRARAIRTEMLRALASVDDPSAYLAKLLPELQEIVPADAAVLVTPQDITVVGDAVTATTLDAARTWFEAQPGDVAASHVASEWMGDAASEGHAGLLGMRLTDGRSVLLLRREESGEVSWAGEPVKHLVTTDDGVRLAPRRSFNIWREMVSAQAQPWSREDLEDAEPTAMLLRQTLPSAS</sequence>
<dbReference type="STRING" id="1604334.SAMN05421546_1042"/>
<dbReference type="Proteomes" id="UP000241788">
    <property type="component" value="Unassembled WGS sequence"/>
</dbReference>
<gene>
    <name evidence="6" type="ORF">SAMN05421546_1042</name>
</gene>
<dbReference type="SUPFAM" id="SSF55785">
    <property type="entry name" value="PYP-like sensor domain (PAS domain)"/>
    <property type="match status" value="1"/>
</dbReference>
<dbReference type="EMBL" id="FTLW01000002">
    <property type="protein sequence ID" value="SIQ29848.1"/>
    <property type="molecule type" value="Genomic_DNA"/>
</dbReference>
<dbReference type="PRINTS" id="PR01033">
    <property type="entry name" value="PHYTOCHROME"/>
</dbReference>
<dbReference type="InterPro" id="IPR013654">
    <property type="entry name" value="PAS_2"/>
</dbReference>
<dbReference type="InterPro" id="IPR016132">
    <property type="entry name" value="Phyto_chromo_attachment"/>
</dbReference>
<dbReference type="SUPFAM" id="SSF55781">
    <property type="entry name" value="GAF domain-like"/>
    <property type="match status" value="2"/>
</dbReference>
<dbReference type="Pfam" id="PF08446">
    <property type="entry name" value="PAS_2"/>
    <property type="match status" value="1"/>
</dbReference>
<dbReference type="SMART" id="SM00065">
    <property type="entry name" value="GAF"/>
    <property type="match status" value="1"/>
</dbReference>
<dbReference type="InterPro" id="IPR029016">
    <property type="entry name" value="GAF-like_dom_sf"/>
</dbReference>
<dbReference type="Gene3D" id="3.30.450.40">
    <property type="match status" value="1"/>
</dbReference>
<dbReference type="Gene3D" id="3.30.450.20">
    <property type="entry name" value="PAS domain"/>
    <property type="match status" value="1"/>
</dbReference>
<dbReference type="InterPro" id="IPR035965">
    <property type="entry name" value="PAS-like_dom_sf"/>
</dbReference>
<dbReference type="PANTHER" id="PTHR43065:SF42">
    <property type="entry name" value="TWO-COMPONENT SENSOR PPRA"/>
    <property type="match status" value="1"/>
</dbReference>
<organism evidence="6 7">
    <name type="scientific">Solilutibacter tolerans</name>
    <dbReference type="NCBI Taxonomy" id="1604334"/>
    <lineage>
        <taxon>Bacteria</taxon>
        <taxon>Pseudomonadati</taxon>
        <taxon>Pseudomonadota</taxon>
        <taxon>Gammaproteobacteria</taxon>
        <taxon>Lysobacterales</taxon>
        <taxon>Lysobacteraceae</taxon>
        <taxon>Solilutibacter</taxon>
    </lineage>
</organism>
<keyword evidence="3" id="KW-0157">Chromophore</keyword>
<dbReference type="InterPro" id="IPR013515">
    <property type="entry name" value="Phytochrome_cen-reg"/>
</dbReference>
<evidence type="ECO:0000256" key="3">
    <source>
        <dbReference type="ARBA" id="ARBA00022991"/>
    </source>
</evidence>
<dbReference type="Pfam" id="PF00360">
    <property type="entry name" value="PHY"/>
    <property type="match status" value="1"/>
</dbReference>
<protein>
    <submittedName>
        <fullName evidence="6">PAS fold-containing protein</fullName>
    </submittedName>
</protein>
<name>A0A1N6RLT2_9GAMM</name>
<dbReference type="InterPro" id="IPR043150">
    <property type="entry name" value="Phytochrome_PHY_sf"/>
</dbReference>
<evidence type="ECO:0000313" key="7">
    <source>
        <dbReference type="Proteomes" id="UP000241788"/>
    </source>
</evidence>
<evidence type="ECO:0000256" key="1">
    <source>
        <dbReference type="ARBA" id="ARBA00022543"/>
    </source>
</evidence>
<dbReference type="Pfam" id="PF01590">
    <property type="entry name" value="GAF"/>
    <property type="match status" value="1"/>
</dbReference>
<dbReference type="PROSITE" id="PS50046">
    <property type="entry name" value="PHYTOCHROME_2"/>
    <property type="match status" value="1"/>
</dbReference>
<evidence type="ECO:0000256" key="4">
    <source>
        <dbReference type="ARBA" id="ARBA00023170"/>
    </source>
</evidence>
<evidence type="ECO:0000256" key="2">
    <source>
        <dbReference type="ARBA" id="ARBA00022606"/>
    </source>
</evidence>
<feature type="domain" description="Phytochrome chromophore attachment site" evidence="5">
    <location>
        <begin position="147"/>
        <end position="304"/>
    </location>
</feature>
<dbReference type="GO" id="GO:0009881">
    <property type="term" value="F:photoreceptor activity"/>
    <property type="evidence" value="ECO:0007669"/>
    <property type="project" value="UniProtKB-KW"/>
</dbReference>